<dbReference type="EMBL" id="JAKROA010000005">
    <property type="protein sequence ID" value="KAL5106794.1"/>
    <property type="molecule type" value="Genomic_DNA"/>
</dbReference>
<gene>
    <name evidence="1" type="ORF">TcWFU_004531</name>
</gene>
<evidence type="ECO:0000313" key="1">
    <source>
        <dbReference type="EMBL" id="KAL5106794.1"/>
    </source>
</evidence>
<reference evidence="1 2" key="1">
    <citation type="journal article" date="2022" name="Front. Cell. Infect. Microbiol.">
        <title>The Genomes of Two Strains of Taenia crassiceps the Animal Model for the Study of Human Cysticercosis.</title>
        <authorList>
            <person name="Bobes R.J."/>
            <person name="Estrada K."/>
            <person name="Rios-Valencia D.G."/>
            <person name="Calderon-Gallegos A."/>
            <person name="de la Torre P."/>
            <person name="Carrero J.C."/>
            <person name="Sanchez-Flores A."/>
            <person name="Laclette J.P."/>
        </authorList>
    </citation>
    <scope>NUCLEOTIDE SEQUENCE [LARGE SCALE GENOMIC DNA]</scope>
    <source>
        <strain evidence="1">WFUcys</strain>
    </source>
</reference>
<dbReference type="Proteomes" id="UP001651158">
    <property type="component" value="Unassembled WGS sequence"/>
</dbReference>
<comment type="caution">
    <text evidence="1">The sequence shown here is derived from an EMBL/GenBank/DDBJ whole genome shotgun (WGS) entry which is preliminary data.</text>
</comment>
<sequence length="181" mass="20258">MIQFLQHQHCPPNYPSSLQRSLGDVATFARCEPTPPPTLSYTKVGKLSTRTNCHTITTRQPPPLQRAELAYLKRLPLQTQANTTIHSIEPRDSTTAIGSTDHSESSRLKKWRRLACTFTSIMGSHRPTPQLHAPGKLFVMASDHSKETQQTDTRVTPTFALVDGPPLQFNDLFICTVECSF</sequence>
<name>A0ABR4QBE1_9CEST</name>
<proteinExistence type="predicted"/>
<evidence type="ECO:0000313" key="2">
    <source>
        <dbReference type="Proteomes" id="UP001651158"/>
    </source>
</evidence>
<protein>
    <submittedName>
        <fullName evidence="1">Uncharacterized protein</fullName>
    </submittedName>
</protein>
<keyword evidence="2" id="KW-1185">Reference proteome</keyword>
<accession>A0ABR4QBE1</accession>
<organism evidence="1 2">
    <name type="scientific">Taenia crassiceps</name>
    <dbReference type="NCBI Taxonomy" id="6207"/>
    <lineage>
        <taxon>Eukaryota</taxon>
        <taxon>Metazoa</taxon>
        <taxon>Spiralia</taxon>
        <taxon>Lophotrochozoa</taxon>
        <taxon>Platyhelminthes</taxon>
        <taxon>Cestoda</taxon>
        <taxon>Eucestoda</taxon>
        <taxon>Cyclophyllidea</taxon>
        <taxon>Taeniidae</taxon>
        <taxon>Taenia</taxon>
    </lineage>
</organism>